<dbReference type="EMBL" id="JBJJXI010000034">
    <property type="protein sequence ID" value="KAL3402445.1"/>
    <property type="molecule type" value="Genomic_DNA"/>
</dbReference>
<keyword evidence="2" id="KW-1185">Reference proteome</keyword>
<dbReference type="AlphaFoldDB" id="A0ABD2XB16"/>
<evidence type="ECO:0000313" key="1">
    <source>
        <dbReference type="EMBL" id="KAL3402445.1"/>
    </source>
</evidence>
<reference evidence="1 2" key="1">
    <citation type="journal article" date="2024" name="bioRxiv">
        <title>A reference genome for Trichogramma kaykai: A tiny desert-dwelling parasitoid wasp with competing sex-ratio distorters.</title>
        <authorList>
            <person name="Culotta J."/>
            <person name="Lindsey A.R."/>
        </authorList>
    </citation>
    <scope>NUCLEOTIDE SEQUENCE [LARGE SCALE GENOMIC DNA]</scope>
    <source>
        <strain evidence="1 2">KSX58</strain>
    </source>
</reference>
<name>A0ABD2XB16_9HYME</name>
<sequence length="233" mass="27099">MLMSSQVATPMHYHHPLRIAKSETLIEEVDDTLLDAGENHIFDSVNSFKTKNNEVLPFSGLSANHTNEVMVLQEKLDEKIDIDFECKYVIPKLESSSTVVCKSEYKSCLPIVKVEKELQANHLNHKDLIILIKKEFDYDNKCTFHVHSQLKIEKYNGVGIFRKVTPNRLFRDCKHVNFKIIFKKNVHDFLDQIYCQPESILLPEFDILIAVLHENLSLHTLCVFCKFFIYVLT</sequence>
<protein>
    <submittedName>
        <fullName evidence="1">Uncharacterized protein</fullName>
    </submittedName>
</protein>
<accession>A0ABD2XB16</accession>
<comment type="caution">
    <text evidence="1">The sequence shown here is derived from an EMBL/GenBank/DDBJ whole genome shotgun (WGS) entry which is preliminary data.</text>
</comment>
<organism evidence="1 2">
    <name type="scientific">Trichogramma kaykai</name>
    <dbReference type="NCBI Taxonomy" id="54128"/>
    <lineage>
        <taxon>Eukaryota</taxon>
        <taxon>Metazoa</taxon>
        <taxon>Ecdysozoa</taxon>
        <taxon>Arthropoda</taxon>
        <taxon>Hexapoda</taxon>
        <taxon>Insecta</taxon>
        <taxon>Pterygota</taxon>
        <taxon>Neoptera</taxon>
        <taxon>Endopterygota</taxon>
        <taxon>Hymenoptera</taxon>
        <taxon>Apocrita</taxon>
        <taxon>Proctotrupomorpha</taxon>
        <taxon>Chalcidoidea</taxon>
        <taxon>Trichogrammatidae</taxon>
        <taxon>Trichogramma</taxon>
    </lineage>
</organism>
<dbReference type="Proteomes" id="UP001627154">
    <property type="component" value="Unassembled WGS sequence"/>
</dbReference>
<proteinExistence type="predicted"/>
<evidence type="ECO:0000313" key="2">
    <source>
        <dbReference type="Proteomes" id="UP001627154"/>
    </source>
</evidence>
<gene>
    <name evidence="1" type="ORF">TKK_004403</name>
</gene>